<dbReference type="InterPro" id="IPR017441">
    <property type="entry name" value="Protein_kinase_ATP_BS"/>
</dbReference>
<keyword evidence="4 5" id="KW-0067">ATP-binding</keyword>
<dbReference type="PROSITE" id="PS00108">
    <property type="entry name" value="PROTEIN_KINASE_ST"/>
    <property type="match status" value="1"/>
</dbReference>
<dbReference type="InterPro" id="IPR011009">
    <property type="entry name" value="Kinase-like_dom_sf"/>
</dbReference>
<name>A0A6S7HLZ0_PARCT</name>
<dbReference type="PANTHER" id="PTHR44329:SF288">
    <property type="entry name" value="MITOGEN-ACTIVATED PROTEIN KINASE KINASE KINASE 20"/>
    <property type="match status" value="1"/>
</dbReference>
<dbReference type="CDD" id="cd00180">
    <property type="entry name" value="PKc"/>
    <property type="match status" value="1"/>
</dbReference>
<evidence type="ECO:0000256" key="5">
    <source>
        <dbReference type="RuleBase" id="RU000304"/>
    </source>
</evidence>
<dbReference type="Proteomes" id="UP001152795">
    <property type="component" value="Unassembled WGS sequence"/>
</dbReference>
<dbReference type="InterPro" id="IPR051681">
    <property type="entry name" value="Ser/Thr_Kinases-Pseudokinases"/>
</dbReference>
<dbReference type="InterPro" id="IPR000719">
    <property type="entry name" value="Prot_kinase_dom"/>
</dbReference>
<accession>A0A6S7HLZ0</accession>
<dbReference type="GO" id="GO:0004674">
    <property type="term" value="F:protein serine/threonine kinase activity"/>
    <property type="evidence" value="ECO:0007669"/>
    <property type="project" value="UniProtKB-KW"/>
</dbReference>
<evidence type="ECO:0000313" key="7">
    <source>
        <dbReference type="Proteomes" id="UP001152795"/>
    </source>
</evidence>
<keyword evidence="3 6" id="KW-0418">Kinase</keyword>
<dbReference type="OrthoDB" id="5985221at2759"/>
<keyword evidence="2 5" id="KW-0547">Nucleotide-binding</keyword>
<dbReference type="InterPro" id="IPR008271">
    <property type="entry name" value="Ser/Thr_kinase_AS"/>
</dbReference>
<dbReference type="Gene3D" id="3.30.200.20">
    <property type="entry name" value="Phosphorylase Kinase, domain 1"/>
    <property type="match status" value="1"/>
</dbReference>
<sequence length="211" mass="24008">MSFKLPVLCSLKPSSQSYTAGLPEFQWADLCDKEEIGRGTYGTVLLANNQTTSEKVVVKKLIVSSRLDDKQRFFKEARLLHNIRHKNVVEFKRVCVEPAAIMLEYVYFDFLPFCPDDSPRVHSLEEFLSHLDATDAVASFPSCLQLKIAEDVAKGLEHLHQSGIYHRDLKTSNVLVSNTHYSHIEDQEALVQAFNNEIIICKLTDFADFDN</sequence>
<protein>
    <submittedName>
        <fullName evidence="6">Mitogen-activated kinase kinase kinase A</fullName>
    </submittedName>
</protein>
<comment type="similarity">
    <text evidence="5">Belongs to the protein kinase superfamily.</text>
</comment>
<evidence type="ECO:0000256" key="4">
    <source>
        <dbReference type="ARBA" id="ARBA00022840"/>
    </source>
</evidence>
<proteinExistence type="inferred from homology"/>
<dbReference type="SMART" id="SM00220">
    <property type="entry name" value="S_TKc"/>
    <property type="match status" value="1"/>
</dbReference>
<gene>
    <name evidence="6" type="ORF">PACLA_8A035721</name>
</gene>
<keyword evidence="5" id="KW-0723">Serine/threonine-protein kinase</keyword>
<dbReference type="Gene3D" id="1.10.510.10">
    <property type="entry name" value="Transferase(Phosphotransferase) domain 1"/>
    <property type="match status" value="1"/>
</dbReference>
<evidence type="ECO:0000256" key="2">
    <source>
        <dbReference type="ARBA" id="ARBA00022741"/>
    </source>
</evidence>
<reference evidence="6" key="1">
    <citation type="submission" date="2020-04" db="EMBL/GenBank/DDBJ databases">
        <authorList>
            <person name="Alioto T."/>
            <person name="Alioto T."/>
            <person name="Gomez Garrido J."/>
        </authorList>
    </citation>
    <scope>NUCLEOTIDE SEQUENCE</scope>
    <source>
        <strain evidence="6">A484AB</strain>
    </source>
</reference>
<dbReference type="PROSITE" id="PS00107">
    <property type="entry name" value="PROTEIN_KINASE_ATP"/>
    <property type="match status" value="1"/>
</dbReference>
<dbReference type="PANTHER" id="PTHR44329">
    <property type="entry name" value="SERINE/THREONINE-PROTEIN KINASE TNNI3K-RELATED"/>
    <property type="match status" value="1"/>
</dbReference>
<evidence type="ECO:0000313" key="6">
    <source>
        <dbReference type="EMBL" id="CAB4006314.1"/>
    </source>
</evidence>
<organism evidence="6 7">
    <name type="scientific">Paramuricea clavata</name>
    <name type="common">Red gorgonian</name>
    <name type="synonym">Violescent sea-whip</name>
    <dbReference type="NCBI Taxonomy" id="317549"/>
    <lineage>
        <taxon>Eukaryota</taxon>
        <taxon>Metazoa</taxon>
        <taxon>Cnidaria</taxon>
        <taxon>Anthozoa</taxon>
        <taxon>Octocorallia</taxon>
        <taxon>Malacalcyonacea</taxon>
        <taxon>Plexauridae</taxon>
        <taxon>Paramuricea</taxon>
    </lineage>
</organism>
<dbReference type="SUPFAM" id="SSF56112">
    <property type="entry name" value="Protein kinase-like (PK-like)"/>
    <property type="match status" value="1"/>
</dbReference>
<dbReference type="PROSITE" id="PS50011">
    <property type="entry name" value="PROTEIN_KINASE_DOM"/>
    <property type="match status" value="1"/>
</dbReference>
<evidence type="ECO:0000256" key="1">
    <source>
        <dbReference type="ARBA" id="ARBA00022679"/>
    </source>
</evidence>
<dbReference type="GO" id="GO:0005524">
    <property type="term" value="F:ATP binding"/>
    <property type="evidence" value="ECO:0007669"/>
    <property type="project" value="UniProtKB-UniRule"/>
</dbReference>
<keyword evidence="7" id="KW-1185">Reference proteome</keyword>
<dbReference type="AlphaFoldDB" id="A0A6S7HLZ0"/>
<evidence type="ECO:0000256" key="3">
    <source>
        <dbReference type="ARBA" id="ARBA00022777"/>
    </source>
</evidence>
<dbReference type="EMBL" id="CACRXK020005474">
    <property type="protein sequence ID" value="CAB4006314.1"/>
    <property type="molecule type" value="Genomic_DNA"/>
</dbReference>
<comment type="caution">
    <text evidence="6">The sequence shown here is derived from an EMBL/GenBank/DDBJ whole genome shotgun (WGS) entry which is preliminary data.</text>
</comment>
<keyword evidence="1" id="KW-0808">Transferase</keyword>
<dbReference type="Pfam" id="PF00069">
    <property type="entry name" value="Pkinase"/>
    <property type="match status" value="1"/>
</dbReference>